<evidence type="ECO:0000256" key="1">
    <source>
        <dbReference type="ARBA" id="ARBA00023054"/>
    </source>
</evidence>
<feature type="compositionally biased region" description="Basic residues" evidence="2">
    <location>
        <begin position="378"/>
        <end position="390"/>
    </location>
</feature>
<feature type="compositionally biased region" description="Acidic residues" evidence="2">
    <location>
        <begin position="307"/>
        <end position="336"/>
    </location>
</feature>
<feature type="compositionally biased region" description="Basic and acidic residues" evidence="2">
    <location>
        <begin position="413"/>
        <end position="461"/>
    </location>
</feature>
<dbReference type="GO" id="GO:0030490">
    <property type="term" value="P:maturation of SSU-rRNA"/>
    <property type="evidence" value="ECO:0007669"/>
    <property type="project" value="TreeGrafter"/>
</dbReference>
<feature type="compositionally biased region" description="Acidic residues" evidence="2">
    <location>
        <begin position="239"/>
        <end position="275"/>
    </location>
</feature>
<dbReference type="PANTHER" id="PTHR23325">
    <property type="entry name" value="SERUM RESPONSE FACTOR-BINDING"/>
    <property type="match status" value="1"/>
</dbReference>
<feature type="domain" description="Bud22" evidence="3">
    <location>
        <begin position="95"/>
        <end position="494"/>
    </location>
</feature>
<dbReference type="eggNOG" id="ENOG502S6Z4">
    <property type="taxonomic scope" value="Eukaryota"/>
</dbReference>
<evidence type="ECO:0000313" key="4">
    <source>
        <dbReference type="EMBL" id="GAV49595.1"/>
    </source>
</evidence>
<dbReference type="GO" id="GO:0005634">
    <property type="term" value="C:nucleus"/>
    <property type="evidence" value="ECO:0007669"/>
    <property type="project" value="TreeGrafter"/>
</dbReference>
<dbReference type="GO" id="GO:0030686">
    <property type="term" value="C:90S preribosome"/>
    <property type="evidence" value="ECO:0007669"/>
    <property type="project" value="TreeGrafter"/>
</dbReference>
<dbReference type="EMBL" id="BDGX01000016">
    <property type="protein sequence ID" value="GAV49595.1"/>
    <property type="molecule type" value="Genomic_DNA"/>
</dbReference>
<dbReference type="OrthoDB" id="3364872at2759"/>
<evidence type="ECO:0000259" key="3">
    <source>
        <dbReference type="Pfam" id="PF09073"/>
    </source>
</evidence>
<dbReference type="Proteomes" id="UP000187013">
    <property type="component" value="Unassembled WGS sequence"/>
</dbReference>
<feature type="region of interest" description="Disordered" evidence="2">
    <location>
        <begin position="214"/>
        <end position="396"/>
    </location>
</feature>
<reference evidence="4 5" key="1">
    <citation type="submission" date="2016-08" db="EMBL/GenBank/DDBJ databases">
        <title>Draft genome sequence of allopolyploid Zygosaccharomyces rouxii.</title>
        <authorList>
            <person name="Watanabe J."/>
            <person name="Uehara K."/>
            <person name="Mogi Y."/>
            <person name="Tsukioka Y."/>
        </authorList>
    </citation>
    <scope>NUCLEOTIDE SEQUENCE [LARGE SCALE GENOMIC DNA]</scope>
    <source>
        <strain evidence="4 5">NBRC 110957</strain>
    </source>
</reference>
<dbReference type="AlphaFoldDB" id="A0A1Q3A1J1"/>
<dbReference type="InterPro" id="IPR037393">
    <property type="entry name" value="Bud22/SRFB1"/>
</dbReference>
<sequence>MPKDNLIFKLDNLEYQYNYLNGTLENFQPRLNGTSKAYNAKGKKSSKRISKLLEEIKIGEVEKQLNELCTDIFQKKTFHLDGKLRQFIEKQLSQYKPSKKSKNDFTPVIKDIREKYGLEKFSELISKSKVIKLSLSKINPTREPPKWFTEHEFWKIHNDKNNEYNPSKIWNEVVMKTEGCNQLLSSLMNNNKCKELIAGFNSGMDVFLNINKGKKDKSKEDKVSQSEKETQKTQKEGDNQESPDEKEEQDDDGDESDESSESQLQDEGENGELDEEVLKQYDDMLAASDEEDNEGLQLDPNINYNEVTDEEPSDDEKESEDEDEDENEDEDEDDGEPETKKPKYQLPELMGGYYSGGDSSDDDLKNDRIAQEQMPNKGQRKNRRGQRARRKIWEQKFGEKANHVVKERNVYFEKKRKKQQEFEEREAKRAAKAAKASEFEKKASQEYEKGAARKTESKPKNETPAAEHPSWIAKREAEAKLKNAKFEGKKVVFD</sequence>
<keyword evidence="1" id="KW-0175">Coiled coil</keyword>
<gene>
    <name evidence="4" type="ORF">ZYGR_0P02400</name>
</gene>
<comment type="caution">
    <text evidence="4">The sequence shown here is derived from an EMBL/GenBank/DDBJ whole genome shotgun (WGS) entry which is preliminary data.</text>
</comment>
<feature type="compositionally biased region" description="Basic and acidic residues" evidence="2">
    <location>
        <begin position="217"/>
        <end position="238"/>
    </location>
</feature>
<organism evidence="4 5">
    <name type="scientific">Zygosaccharomyces rouxii</name>
    <dbReference type="NCBI Taxonomy" id="4956"/>
    <lineage>
        <taxon>Eukaryota</taxon>
        <taxon>Fungi</taxon>
        <taxon>Dikarya</taxon>
        <taxon>Ascomycota</taxon>
        <taxon>Saccharomycotina</taxon>
        <taxon>Saccharomycetes</taxon>
        <taxon>Saccharomycetales</taxon>
        <taxon>Saccharomycetaceae</taxon>
        <taxon>Zygosaccharomyces</taxon>
    </lineage>
</organism>
<name>A0A1Q3A1J1_ZYGRO</name>
<proteinExistence type="predicted"/>
<evidence type="ECO:0000313" key="5">
    <source>
        <dbReference type="Proteomes" id="UP000187013"/>
    </source>
</evidence>
<accession>A0A1Q3A1J1</accession>
<evidence type="ECO:0000256" key="2">
    <source>
        <dbReference type="SAM" id="MobiDB-lite"/>
    </source>
</evidence>
<dbReference type="PANTHER" id="PTHR23325:SF1">
    <property type="entry name" value="SERUM RESPONSE FACTOR-BINDING PROTEIN 1"/>
    <property type="match status" value="1"/>
</dbReference>
<protein>
    <recommendedName>
        <fullName evidence="3">Bud22 domain-containing protein</fullName>
    </recommendedName>
</protein>
<dbReference type="InterPro" id="IPR015158">
    <property type="entry name" value="Bud22_dom"/>
</dbReference>
<feature type="region of interest" description="Disordered" evidence="2">
    <location>
        <begin position="413"/>
        <end position="476"/>
    </location>
</feature>
<dbReference type="Pfam" id="PF09073">
    <property type="entry name" value="BUD22"/>
    <property type="match status" value="1"/>
</dbReference>